<reference evidence="2 3" key="1">
    <citation type="journal article" date="2008" name="BMC Genomics">
        <title>Genome sequence and rapid evolution of the rice pathogen Xanthomonas oryzae pv. oryzae PXO99A.</title>
        <authorList>
            <person name="Salzberg S.L."/>
            <person name="Sommer D.D."/>
            <person name="Schatz M.C."/>
            <person name="Phillippy A.M."/>
            <person name="Rabinowicz P.D."/>
            <person name="Tsuge S."/>
            <person name="Furutani A."/>
            <person name="Ochiai H."/>
            <person name="Delcher A.L."/>
            <person name="Kelley D."/>
            <person name="Madupu R."/>
            <person name="Puiu D."/>
            <person name="Radune D."/>
            <person name="Shumway M."/>
            <person name="Trapnell C."/>
            <person name="Aparna G."/>
            <person name="Jha G."/>
            <person name="Pandey A."/>
            <person name="Patil P.B."/>
            <person name="Ishihara H."/>
            <person name="Meyer D.F."/>
            <person name="Szurek B."/>
            <person name="Verdier V."/>
            <person name="Koebnik R."/>
            <person name="Dow J.M."/>
            <person name="Ryan R.P."/>
            <person name="Hirata H."/>
            <person name="Tsuyumu S."/>
            <person name="Won Lee S."/>
            <person name="Seo Y.S."/>
            <person name="Sriariyanum M."/>
            <person name="Ronald P.C."/>
            <person name="Sonti R.V."/>
            <person name="Van Sluys M.A."/>
            <person name="Leach J.E."/>
            <person name="White F.F."/>
            <person name="Bogdanove A.J."/>
        </authorList>
    </citation>
    <scope>NUCLEOTIDE SEQUENCE [LARGE SCALE GENOMIC DNA]</scope>
    <source>
        <strain evidence="2 3">PXO99A</strain>
    </source>
</reference>
<name>A0A0K0GIX7_XANOP</name>
<evidence type="ECO:0000313" key="3">
    <source>
        <dbReference type="Proteomes" id="UP000001740"/>
    </source>
</evidence>
<proteinExistence type="predicted"/>
<evidence type="ECO:0000313" key="2">
    <source>
        <dbReference type="EMBL" id="ACD58185.1"/>
    </source>
</evidence>
<organism evidence="2 3">
    <name type="scientific">Xanthomonas oryzae pv. oryzae (strain PXO99A)</name>
    <dbReference type="NCBI Taxonomy" id="360094"/>
    <lineage>
        <taxon>Bacteria</taxon>
        <taxon>Pseudomonadati</taxon>
        <taxon>Pseudomonadota</taxon>
        <taxon>Gammaproteobacteria</taxon>
        <taxon>Lysobacterales</taxon>
        <taxon>Lysobacteraceae</taxon>
        <taxon>Xanthomonas</taxon>
    </lineage>
</organism>
<dbReference type="KEGG" id="xop:PXO_00288"/>
<feature type="domain" description="Transposase InsH N-terminal" evidence="1">
    <location>
        <begin position="1"/>
        <end position="53"/>
    </location>
</feature>
<protein>
    <submittedName>
        <fullName evidence="2">Transposase</fullName>
    </submittedName>
</protein>
<dbReference type="eggNOG" id="COG3039">
    <property type="taxonomic scope" value="Bacteria"/>
</dbReference>
<sequence length="94" mass="10776">MMVRVLLLQQLYNLSDDALEYQLLDRCSVVRFVGLEGSGNVPDAKTIWVWRERLKNKHVIGDISAAIRGATGARRLHCPWWVDHRCPMPDARCS</sequence>
<evidence type="ECO:0000259" key="1">
    <source>
        <dbReference type="Pfam" id="PF05598"/>
    </source>
</evidence>
<dbReference type="EMBL" id="CP000967">
    <property type="protein sequence ID" value="ACD58185.1"/>
    <property type="molecule type" value="Genomic_DNA"/>
</dbReference>
<accession>A0A0K0GIX7</accession>
<gene>
    <name evidence="2" type="ordered locus">PXO_00288</name>
</gene>
<dbReference type="AlphaFoldDB" id="A0A0K0GIX7"/>
<dbReference type="HOGENOM" id="CLU_158713_0_0_6"/>
<dbReference type="InterPro" id="IPR008490">
    <property type="entry name" value="Transposase_InsH_N"/>
</dbReference>
<dbReference type="Proteomes" id="UP000001740">
    <property type="component" value="Chromosome"/>
</dbReference>
<dbReference type="Pfam" id="PF05598">
    <property type="entry name" value="DUF772"/>
    <property type="match status" value="1"/>
</dbReference>